<evidence type="ECO:0000313" key="2">
    <source>
        <dbReference type="Proteomes" id="UP000324222"/>
    </source>
</evidence>
<comment type="caution">
    <text evidence="1">The sequence shown here is derived from an EMBL/GenBank/DDBJ whole genome shotgun (WGS) entry which is preliminary data.</text>
</comment>
<protein>
    <submittedName>
        <fullName evidence="1">Uncharacterized protein</fullName>
    </submittedName>
</protein>
<accession>A0A5B7F7P4</accession>
<dbReference type="Proteomes" id="UP000324222">
    <property type="component" value="Unassembled WGS sequence"/>
</dbReference>
<name>A0A5B7F7P4_PORTR</name>
<sequence length="68" mass="7800">MFELRSEIEYVNVPMRSPDNRGELETCPDNKMKPRRLNFPKLAQFYASFIKPLPTPPASVAPPQLLPD</sequence>
<dbReference type="AlphaFoldDB" id="A0A5B7F7P4"/>
<reference evidence="1 2" key="1">
    <citation type="submission" date="2019-05" db="EMBL/GenBank/DDBJ databases">
        <title>Another draft genome of Portunus trituberculatus and its Hox gene families provides insights of decapod evolution.</title>
        <authorList>
            <person name="Jeong J.-H."/>
            <person name="Song I."/>
            <person name="Kim S."/>
            <person name="Choi T."/>
            <person name="Kim D."/>
            <person name="Ryu S."/>
            <person name="Kim W."/>
        </authorList>
    </citation>
    <scope>NUCLEOTIDE SEQUENCE [LARGE SCALE GENOMIC DNA]</scope>
    <source>
        <tissue evidence="1">Muscle</tissue>
    </source>
</reference>
<keyword evidence="2" id="KW-1185">Reference proteome</keyword>
<gene>
    <name evidence="1" type="ORF">E2C01_034837</name>
</gene>
<proteinExistence type="predicted"/>
<dbReference type="EMBL" id="VSRR010004985">
    <property type="protein sequence ID" value="MPC41249.1"/>
    <property type="molecule type" value="Genomic_DNA"/>
</dbReference>
<evidence type="ECO:0000313" key="1">
    <source>
        <dbReference type="EMBL" id="MPC41249.1"/>
    </source>
</evidence>
<organism evidence="1 2">
    <name type="scientific">Portunus trituberculatus</name>
    <name type="common">Swimming crab</name>
    <name type="synonym">Neptunus trituberculatus</name>
    <dbReference type="NCBI Taxonomy" id="210409"/>
    <lineage>
        <taxon>Eukaryota</taxon>
        <taxon>Metazoa</taxon>
        <taxon>Ecdysozoa</taxon>
        <taxon>Arthropoda</taxon>
        <taxon>Crustacea</taxon>
        <taxon>Multicrustacea</taxon>
        <taxon>Malacostraca</taxon>
        <taxon>Eumalacostraca</taxon>
        <taxon>Eucarida</taxon>
        <taxon>Decapoda</taxon>
        <taxon>Pleocyemata</taxon>
        <taxon>Brachyura</taxon>
        <taxon>Eubrachyura</taxon>
        <taxon>Portunoidea</taxon>
        <taxon>Portunidae</taxon>
        <taxon>Portuninae</taxon>
        <taxon>Portunus</taxon>
    </lineage>
</organism>